<keyword evidence="5" id="KW-0235">DNA replication</keyword>
<dbReference type="NCBIfam" id="TIGR01128">
    <property type="entry name" value="holA"/>
    <property type="match status" value="1"/>
</dbReference>
<sequence length="353" mass="39722">MIAINAQQALKSIRNGDLASIYVILGTVDYLADQLKQAFTQQIPSEEQTMNVGSYDMETTPVAVALDDAMSAPFFGERRLVFINHPYFLTGENKKTKVDHDLASLQHYFEQPEPSTILVFMAPYEKLDARKKLVKTLKKQATTVEVNQVSEAETQRYVQAALDEKQIRIDADALQELVNRTDGQLGLIMGQLPKLMIYAAQSQRIDLAAVQALVTKSLTQNVFDLVNDVLRYQTQSAVELYHELVAAQEAPLKINAILLGQFRLLLQVKIMARAGYSQGSLASTLKVHPYRVKLAMQTVRHFDQAALRAAYLGLLQTEVQMKTTQRDPELLFELFMVQFVDERQAAVGTRLSR</sequence>
<protein>
    <recommendedName>
        <fullName evidence="2">DNA polymerase III subunit delta</fullName>
        <ecNumber evidence="1">2.7.7.7</ecNumber>
    </recommendedName>
</protein>
<evidence type="ECO:0000256" key="3">
    <source>
        <dbReference type="ARBA" id="ARBA00022679"/>
    </source>
</evidence>
<dbReference type="InterPro" id="IPR027417">
    <property type="entry name" value="P-loop_NTPase"/>
</dbReference>
<dbReference type="GO" id="GO:0006261">
    <property type="term" value="P:DNA-templated DNA replication"/>
    <property type="evidence" value="ECO:0007669"/>
    <property type="project" value="TreeGrafter"/>
</dbReference>
<evidence type="ECO:0000256" key="5">
    <source>
        <dbReference type="ARBA" id="ARBA00022705"/>
    </source>
</evidence>
<dbReference type="GO" id="GO:0003677">
    <property type="term" value="F:DNA binding"/>
    <property type="evidence" value="ECO:0007669"/>
    <property type="project" value="InterPro"/>
</dbReference>
<dbReference type="PATRIC" id="fig|1590.144.peg.1883"/>
<evidence type="ECO:0000313" key="12">
    <source>
        <dbReference type="EMBL" id="ODO61982.1"/>
    </source>
</evidence>
<evidence type="ECO:0000256" key="4">
    <source>
        <dbReference type="ARBA" id="ARBA00022695"/>
    </source>
</evidence>
<evidence type="ECO:0000256" key="1">
    <source>
        <dbReference type="ARBA" id="ARBA00012417"/>
    </source>
</evidence>
<evidence type="ECO:0000256" key="6">
    <source>
        <dbReference type="ARBA" id="ARBA00022932"/>
    </source>
</evidence>
<dbReference type="InterPro" id="IPR010372">
    <property type="entry name" value="DNA_pol3_delta_N"/>
</dbReference>
<dbReference type="Pfam" id="PF21694">
    <property type="entry name" value="DNA_pol3_delta_C"/>
    <property type="match status" value="1"/>
</dbReference>
<reference evidence="12 14" key="2">
    <citation type="submission" date="2016-08" db="EMBL/GenBank/DDBJ databases">
        <title>Genome sequencing of Lactobacillus plantarum JSA22, isolated from fermented soybean paste.</title>
        <authorList>
            <person name="Choi H.S."/>
        </authorList>
    </citation>
    <scope>NUCLEOTIDE SEQUENCE [LARGE SCALE GENOMIC DNA]</scope>
    <source>
        <strain evidence="12 14">JSA22</strain>
    </source>
</reference>
<evidence type="ECO:0000313" key="14">
    <source>
        <dbReference type="Proteomes" id="UP000094892"/>
    </source>
</evidence>
<dbReference type="Pfam" id="PF06144">
    <property type="entry name" value="DNA_pol3_delta"/>
    <property type="match status" value="1"/>
</dbReference>
<evidence type="ECO:0000256" key="7">
    <source>
        <dbReference type="ARBA" id="ARBA00034754"/>
    </source>
</evidence>
<dbReference type="KEGG" id="lpb:SH83_09030"/>
<dbReference type="InterPro" id="IPR008921">
    <property type="entry name" value="DNA_pol3_clamp-load_cplx_C"/>
</dbReference>
<dbReference type="Gene3D" id="1.10.8.60">
    <property type="match status" value="1"/>
</dbReference>
<dbReference type="EC" id="2.7.7.7" evidence="1"/>
<dbReference type="Proteomes" id="UP000094892">
    <property type="component" value="Unassembled WGS sequence"/>
</dbReference>
<comment type="catalytic activity">
    <reaction evidence="8">
        <text>DNA(n) + a 2'-deoxyribonucleoside 5'-triphosphate = DNA(n+1) + diphosphate</text>
        <dbReference type="Rhea" id="RHEA:22508"/>
        <dbReference type="Rhea" id="RHEA-COMP:17339"/>
        <dbReference type="Rhea" id="RHEA-COMP:17340"/>
        <dbReference type="ChEBI" id="CHEBI:33019"/>
        <dbReference type="ChEBI" id="CHEBI:61560"/>
        <dbReference type="ChEBI" id="CHEBI:173112"/>
        <dbReference type="EC" id="2.7.7.7"/>
    </reaction>
</comment>
<dbReference type="PANTHER" id="PTHR34388">
    <property type="entry name" value="DNA POLYMERASE III SUBUNIT DELTA"/>
    <property type="match status" value="1"/>
</dbReference>
<dbReference type="Gene3D" id="3.40.50.300">
    <property type="entry name" value="P-loop containing nucleotide triphosphate hydrolases"/>
    <property type="match status" value="1"/>
</dbReference>
<dbReference type="GO" id="GO:0009360">
    <property type="term" value="C:DNA polymerase III complex"/>
    <property type="evidence" value="ECO:0007669"/>
    <property type="project" value="InterPro"/>
</dbReference>
<comment type="similarity">
    <text evidence="7">Belongs to the DNA polymerase HolA subunit family.</text>
</comment>
<dbReference type="GO" id="GO:0003887">
    <property type="term" value="F:DNA-directed DNA polymerase activity"/>
    <property type="evidence" value="ECO:0007669"/>
    <property type="project" value="UniProtKB-KW"/>
</dbReference>
<evidence type="ECO:0000313" key="13">
    <source>
        <dbReference type="Proteomes" id="UP000076882"/>
    </source>
</evidence>
<dbReference type="EMBL" id="LUXM01000040">
    <property type="protein sequence ID" value="KZU92235.1"/>
    <property type="molecule type" value="Genomic_DNA"/>
</dbReference>
<dbReference type="InterPro" id="IPR048466">
    <property type="entry name" value="DNA_pol3_delta-like_C"/>
</dbReference>
<reference evidence="11 13" key="1">
    <citation type="submission" date="2016-03" db="EMBL/GenBank/DDBJ databases">
        <title>Comparative genomics of 54 Lactobacillus plantarum strains reveals genomic uncoupling from niche constraints.</title>
        <authorList>
            <person name="Martino M.E."/>
        </authorList>
    </citation>
    <scope>NUCLEOTIDE SEQUENCE [LARGE SCALE GENOMIC DNA]</scope>
    <source>
        <strain evidence="11 13">19.1</strain>
    </source>
</reference>
<comment type="caution">
    <text evidence="11">The sequence shown here is derived from an EMBL/GenBank/DDBJ whole genome shotgun (WGS) entry which is preliminary data.</text>
</comment>
<dbReference type="RefSeq" id="WP_044431081.1">
    <property type="nucleotide sequence ID" value="NZ_AP028145.1"/>
</dbReference>
<evidence type="ECO:0000256" key="2">
    <source>
        <dbReference type="ARBA" id="ARBA00017703"/>
    </source>
</evidence>
<dbReference type="Gene3D" id="1.20.272.10">
    <property type="match status" value="1"/>
</dbReference>
<evidence type="ECO:0000256" key="8">
    <source>
        <dbReference type="ARBA" id="ARBA00049244"/>
    </source>
</evidence>
<keyword evidence="3 12" id="KW-0808">Transferase</keyword>
<evidence type="ECO:0000259" key="10">
    <source>
        <dbReference type="Pfam" id="PF21694"/>
    </source>
</evidence>
<evidence type="ECO:0000259" key="9">
    <source>
        <dbReference type="Pfam" id="PF06144"/>
    </source>
</evidence>
<accession>A0A166I7N0</accession>
<gene>
    <name evidence="12" type="primary">holA</name>
    <name evidence="11" type="ORF">Lp19_3521</name>
    <name evidence="12" type="ORF">LPJSA22_01962</name>
</gene>
<feature type="domain" description="DNA polymerase III delta N-terminal" evidence="9">
    <location>
        <begin position="22"/>
        <end position="146"/>
    </location>
</feature>
<keyword evidence="6 12" id="KW-0239">DNA-directed DNA polymerase</keyword>
<dbReference type="InterPro" id="IPR005790">
    <property type="entry name" value="DNA_polIII_delta"/>
</dbReference>
<evidence type="ECO:0000313" key="11">
    <source>
        <dbReference type="EMBL" id="KZU92235.1"/>
    </source>
</evidence>
<dbReference type="SUPFAM" id="SSF52540">
    <property type="entry name" value="P-loop containing nucleoside triphosphate hydrolases"/>
    <property type="match status" value="1"/>
</dbReference>
<dbReference type="EMBL" id="MCOL01000001">
    <property type="protein sequence ID" value="ODO61982.1"/>
    <property type="molecule type" value="Genomic_DNA"/>
</dbReference>
<dbReference type="Proteomes" id="UP000076882">
    <property type="component" value="Unassembled WGS sequence"/>
</dbReference>
<dbReference type="AlphaFoldDB" id="A0A166I7N0"/>
<feature type="domain" description="DNA polymerase III delta subunit-like C-terminal" evidence="10">
    <location>
        <begin position="220"/>
        <end position="339"/>
    </location>
</feature>
<name>A0A166I7N0_LACPN</name>
<dbReference type="PANTHER" id="PTHR34388:SF1">
    <property type="entry name" value="DNA POLYMERASE III SUBUNIT DELTA"/>
    <property type="match status" value="1"/>
</dbReference>
<organism evidence="11 13">
    <name type="scientific">Lactiplantibacillus plantarum</name>
    <name type="common">Lactobacillus plantarum</name>
    <dbReference type="NCBI Taxonomy" id="1590"/>
    <lineage>
        <taxon>Bacteria</taxon>
        <taxon>Bacillati</taxon>
        <taxon>Bacillota</taxon>
        <taxon>Bacilli</taxon>
        <taxon>Lactobacillales</taxon>
        <taxon>Lactobacillaceae</taxon>
        <taxon>Lactiplantibacillus</taxon>
    </lineage>
</organism>
<dbReference type="SUPFAM" id="SSF48019">
    <property type="entry name" value="post-AAA+ oligomerization domain-like"/>
    <property type="match status" value="1"/>
</dbReference>
<proteinExistence type="inferred from homology"/>
<keyword evidence="4 12" id="KW-0548">Nucleotidyltransferase</keyword>